<dbReference type="InterPro" id="IPR036278">
    <property type="entry name" value="Sialidase_sf"/>
</dbReference>
<evidence type="ECO:0000259" key="1">
    <source>
        <dbReference type="Pfam" id="PF18962"/>
    </source>
</evidence>
<dbReference type="EMBL" id="LNQE01000766">
    <property type="protein sequence ID" value="KUG25120.1"/>
    <property type="molecule type" value="Genomic_DNA"/>
</dbReference>
<dbReference type="Gene3D" id="2.60.40.4070">
    <property type="match status" value="1"/>
</dbReference>
<sequence length="968" mass="108942">MKKIIFLLLLFYSTGFGQIDNLTKISIEQKSATDFERSHIFEVSDTLFYFYRMPSSQVISIDFSIDNGATWTLLQKTGSLGLISSGELSIDIVHVDQGNFIIGYSTFPNTLKLLSYNLYTNTFEQTGNTHAVGGSQLELLRIDESSFIASIKNSQDDVYYFISADMGETWSDKMYFPEIEKQTNPLSLTYFNETIYSVFIDQNENSIYLFLSEDNGETWYSPVEIYSSTEKIQTASIYSDNSKIYVVFEQLHPVNFSEYFQSDIHYILSEDQGITWSESFRYTKFIGNDNISNLIYLNGKLFVLSLSNRSQFDIYDTYLGLLTTTEDPAPPLVYWISSPSSVKFGKEYSIRVFAVDDSEVTKVELELDGKVYQLYDDGNHGDSLAGDNIYGAFLESFEPTEPLPSVGVDINKIFFPIKNDGTIANLPSSVIKKLKLIVEDDNANQSAIDFNISFSPSYNNSNYALYDNKVIIFSSGFWLSGYAGSNLWANAVASSSLIEDYLPGNVGSTADDPDNLVYSVRASDTPFGTEWQNWRKAVEQGAYFYDGDGDGIYDPVDKNSNGVWDPNEDKPDILYNASFFTVYNDGRPAGQRRWSTVNPLGIEIRQTVFASNQNTILDDVIFIRYSILYKGLNNPSEPDSLTDVIFSIWADVDNGDHSDDKFGSDTLLNAGFIYNKGTDDLFGSNPPAIYKVITQGPLVKTDNPDDVGYNRMGPALGEISYQGYKNSGLTAFTGHIGGDSYLRDPSNTREARNYMKGLMIDGNEMNPCTSPYGEVHGNVNCETVNPLFWFSGDPVTNTGWIFKFAEDVRTEASTGEFTLVKNEPMDIIVAYVVGRGIDHLNSIDRAREITRYVHEEYERNFSTLVNVEDKQEELPTQFHLSQNYPNPFNPATKIKYTIGVVDENFRPLQTQLIVYDILGRKVKTLVNEVKAPGTYEITLDASQLASGVYLYRLSAGNFIQTKKMIILK</sequence>
<dbReference type="CDD" id="cd15482">
    <property type="entry name" value="Sialidase_non-viral"/>
    <property type="match status" value="1"/>
</dbReference>
<protein>
    <recommendedName>
        <fullName evidence="1">Secretion system C-terminal sorting domain-containing protein</fullName>
    </recommendedName>
</protein>
<evidence type="ECO:0000313" key="2">
    <source>
        <dbReference type="EMBL" id="KUG25120.1"/>
    </source>
</evidence>
<dbReference type="Pfam" id="PF18962">
    <property type="entry name" value="Por_Secre_tail"/>
    <property type="match status" value="1"/>
</dbReference>
<accession>A0A0W8FW64</accession>
<dbReference type="NCBIfam" id="NF041940">
    <property type="entry name" value="choice_anch_X"/>
    <property type="match status" value="1"/>
</dbReference>
<dbReference type="InterPro" id="IPR026444">
    <property type="entry name" value="Secre_tail"/>
</dbReference>
<dbReference type="AlphaFoldDB" id="A0A0W8FW64"/>
<proteinExistence type="predicted"/>
<dbReference type="SUPFAM" id="SSF50939">
    <property type="entry name" value="Sialidases"/>
    <property type="match status" value="1"/>
</dbReference>
<reference evidence="2" key="1">
    <citation type="journal article" date="2015" name="Proc. Natl. Acad. Sci. U.S.A.">
        <title>Networks of energetic and metabolic interactions define dynamics in microbial communities.</title>
        <authorList>
            <person name="Embree M."/>
            <person name="Liu J.K."/>
            <person name="Al-Bassam M.M."/>
            <person name="Zengler K."/>
        </authorList>
    </citation>
    <scope>NUCLEOTIDE SEQUENCE</scope>
</reference>
<gene>
    <name evidence="2" type="ORF">ASZ90_005064</name>
</gene>
<dbReference type="Gene3D" id="2.120.10.10">
    <property type="match status" value="1"/>
</dbReference>
<dbReference type="NCBIfam" id="TIGR04183">
    <property type="entry name" value="Por_Secre_tail"/>
    <property type="match status" value="1"/>
</dbReference>
<comment type="caution">
    <text evidence="2">The sequence shown here is derived from an EMBL/GenBank/DDBJ whole genome shotgun (WGS) entry which is preliminary data.</text>
</comment>
<organism evidence="2">
    <name type="scientific">hydrocarbon metagenome</name>
    <dbReference type="NCBI Taxonomy" id="938273"/>
    <lineage>
        <taxon>unclassified sequences</taxon>
        <taxon>metagenomes</taxon>
        <taxon>ecological metagenomes</taxon>
    </lineage>
</organism>
<name>A0A0W8FW64_9ZZZZ</name>
<feature type="domain" description="Secretion system C-terminal sorting" evidence="1">
    <location>
        <begin position="884"/>
        <end position="966"/>
    </location>
</feature>